<dbReference type="InterPro" id="IPR050367">
    <property type="entry name" value="APC_superfamily"/>
</dbReference>
<comment type="subcellular location">
    <subcellularLocation>
        <location evidence="1">Cell membrane</location>
        <topology evidence="1">Multi-pass membrane protein</topology>
    </subcellularLocation>
</comment>
<feature type="transmembrane region" description="Helical" evidence="6">
    <location>
        <begin position="345"/>
        <end position="363"/>
    </location>
</feature>
<feature type="transmembrane region" description="Helical" evidence="6">
    <location>
        <begin position="188"/>
        <end position="208"/>
    </location>
</feature>
<dbReference type="PANTHER" id="PTHR42770">
    <property type="entry name" value="AMINO ACID TRANSPORTER-RELATED"/>
    <property type="match status" value="1"/>
</dbReference>
<proteinExistence type="predicted"/>
<dbReference type="GO" id="GO:0005886">
    <property type="term" value="C:plasma membrane"/>
    <property type="evidence" value="ECO:0007669"/>
    <property type="project" value="UniProtKB-SubCell"/>
</dbReference>
<dbReference type="Gene3D" id="1.20.1740.10">
    <property type="entry name" value="Amino acid/polyamine transporter I"/>
    <property type="match status" value="1"/>
</dbReference>
<evidence type="ECO:0000256" key="2">
    <source>
        <dbReference type="ARBA" id="ARBA00022475"/>
    </source>
</evidence>
<dbReference type="PATRIC" id="fig|362787.3.peg.293"/>
<keyword evidence="2" id="KW-1003">Cell membrane</keyword>
<feature type="transmembrane region" description="Helical" evidence="6">
    <location>
        <begin position="425"/>
        <end position="443"/>
    </location>
</feature>
<feature type="transmembrane region" description="Helical" evidence="6">
    <location>
        <begin position="145"/>
        <end position="168"/>
    </location>
</feature>
<dbReference type="GO" id="GO:0022857">
    <property type="term" value="F:transmembrane transporter activity"/>
    <property type="evidence" value="ECO:0007669"/>
    <property type="project" value="InterPro"/>
</dbReference>
<gene>
    <name evidence="7" type="ORF">DB44_AT00160</name>
</gene>
<evidence type="ECO:0000313" key="7">
    <source>
        <dbReference type="EMBL" id="KIC73897.1"/>
    </source>
</evidence>
<evidence type="ECO:0000256" key="5">
    <source>
        <dbReference type="ARBA" id="ARBA00023136"/>
    </source>
</evidence>
<evidence type="ECO:0000313" key="8">
    <source>
        <dbReference type="Proteomes" id="UP000031465"/>
    </source>
</evidence>
<keyword evidence="3 6" id="KW-0812">Transmembrane</keyword>
<feature type="transmembrane region" description="Helical" evidence="6">
    <location>
        <begin position="21"/>
        <end position="41"/>
    </location>
</feature>
<name>A0A0C1K3M1_9BACT</name>
<dbReference type="EMBL" id="JSAN01000018">
    <property type="protein sequence ID" value="KIC73897.1"/>
    <property type="molecule type" value="Genomic_DNA"/>
</dbReference>
<dbReference type="Proteomes" id="UP000031465">
    <property type="component" value="Unassembled WGS sequence"/>
</dbReference>
<dbReference type="InterPro" id="IPR002293">
    <property type="entry name" value="AA/rel_permease1"/>
</dbReference>
<feature type="transmembrane region" description="Helical" evidence="6">
    <location>
        <begin position="47"/>
        <end position="66"/>
    </location>
</feature>
<protein>
    <recommendedName>
        <fullName evidence="9">Universal stress protein UspA</fullName>
    </recommendedName>
</protein>
<accession>A0A0C1K3M1</accession>
<evidence type="ECO:0008006" key="9">
    <source>
        <dbReference type="Google" id="ProtNLM"/>
    </source>
</evidence>
<feature type="transmembrane region" description="Helical" evidence="6">
    <location>
        <begin position="121"/>
        <end position="138"/>
    </location>
</feature>
<evidence type="ECO:0000256" key="1">
    <source>
        <dbReference type="ARBA" id="ARBA00004651"/>
    </source>
</evidence>
<feature type="transmembrane region" description="Helical" evidence="6">
    <location>
        <begin position="229"/>
        <end position="251"/>
    </location>
</feature>
<keyword evidence="5 6" id="KW-0472">Membrane</keyword>
<reference evidence="7 8" key="1">
    <citation type="journal article" date="2014" name="Mol. Biol. Evol.">
        <title>Massive expansion of Ubiquitination-related gene families within the Chlamydiae.</title>
        <authorList>
            <person name="Domman D."/>
            <person name="Collingro A."/>
            <person name="Lagkouvardos I."/>
            <person name="Gehre L."/>
            <person name="Weinmaier T."/>
            <person name="Rattei T."/>
            <person name="Subtil A."/>
            <person name="Horn M."/>
        </authorList>
    </citation>
    <scope>NUCLEOTIDE SEQUENCE [LARGE SCALE GENOMIC DNA]</scope>
    <source>
        <strain evidence="7 8">EI2</strain>
    </source>
</reference>
<keyword evidence="4 6" id="KW-1133">Transmembrane helix</keyword>
<feature type="transmembrane region" description="Helical" evidence="6">
    <location>
        <begin position="369"/>
        <end position="389"/>
    </location>
</feature>
<dbReference type="SUPFAM" id="SSF52402">
    <property type="entry name" value="Adenine nucleotide alpha hydrolases-like"/>
    <property type="match status" value="1"/>
</dbReference>
<feature type="transmembrane region" description="Helical" evidence="6">
    <location>
        <begin position="291"/>
        <end position="324"/>
    </location>
</feature>
<dbReference type="Gene3D" id="3.40.50.620">
    <property type="entry name" value="HUPs"/>
    <property type="match status" value="1"/>
</dbReference>
<sequence>MIMQTSITKRPRNVGPFQAAALLYGDWGTSKAYVIGLAFAIAGYSSFWLILAVCMLIAFVGINYITICKFSPTGGGVYASARRKSEVLALIGAFFLIADYLITAGLSSLSCFEYLGVEHPAYWAIGSIVCIGAFNFFGPRHTGNLALGIAVFTFITVLILALLSLPFLKDAVDSIKPLEGGILKNWHRFVGIIVALSGVEAIANTTGVMKLDLGSTDAHPSVHQTSKKAILWVMIEVCLFTGLFGLAMNAIPHLQFIDGHIVTPDGTNIRDAMLRYMGNYFVTNQWGSESIGYFVGYAISLAFAILLLSAVNTAINALISLMFVMSRDGEMPAVFQKLNNFGVPIVPLLIATGAASFVLIFVHDVAALADLYAVGFVGAIATNLGVNAYDSTIPMSKWERSFMSLTFFVMIIIEITLLIDKPNARFFAIYIMAVGLVLRALVIEHRQKQWASKKVNLKHASLYTDDTRASLHHGAILCAVRTIGKTLNFSLQEAKKQGQPLYILFIREQKIVTDEDKNRTWLDDHEACRIFDYAKESSHEMTIKFFYVVSASPVNSIVDMAEKLQVSRIILGRPRHSTLLQMLRGNIVQEVSEVLTPNIDLLVIS</sequence>
<organism evidence="7 8">
    <name type="scientific">Candidatus Protochlamydia amoebophila</name>
    <dbReference type="NCBI Taxonomy" id="362787"/>
    <lineage>
        <taxon>Bacteria</taxon>
        <taxon>Pseudomonadati</taxon>
        <taxon>Chlamydiota</taxon>
        <taxon>Chlamydiia</taxon>
        <taxon>Parachlamydiales</taxon>
        <taxon>Parachlamydiaceae</taxon>
        <taxon>Candidatus Protochlamydia</taxon>
    </lineage>
</organism>
<comment type="caution">
    <text evidence="7">The sequence shown here is derived from an EMBL/GenBank/DDBJ whole genome shotgun (WGS) entry which is preliminary data.</text>
</comment>
<feature type="transmembrane region" description="Helical" evidence="6">
    <location>
        <begin position="401"/>
        <end position="419"/>
    </location>
</feature>
<dbReference type="Pfam" id="PF13520">
    <property type="entry name" value="AA_permease_2"/>
    <property type="match status" value="1"/>
</dbReference>
<evidence type="ECO:0000256" key="3">
    <source>
        <dbReference type="ARBA" id="ARBA00022692"/>
    </source>
</evidence>
<evidence type="ECO:0000256" key="4">
    <source>
        <dbReference type="ARBA" id="ARBA00022989"/>
    </source>
</evidence>
<dbReference type="PANTHER" id="PTHR42770:SF7">
    <property type="entry name" value="MEMBRANE PROTEIN"/>
    <property type="match status" value="1"/>
</dbReference>
<evidence type="ECO:0000256" key="6">
    <source>
        <dbReference type="SAM" id="Phobius"/>
    </source>
</evidence>
<dbReference type="InterPro" id="IPR014729">
    <property type="entry name" value="Rossmann-like_a/b/a_fold"/>
</dbReference>
<dbReference type="AlphaFoldDB" id="A0A0C1K3M1"/>
<feature type="transmembrane region" description="Helical" evidence="6">
    <location>
        <begin position="87"/>
        <end position="109"/>
    </location>
</feature>